<evidence type="ECO:0000313" key="9">
    <source>
        <dbReference type="Proteomes" id="UP000673975"/>
    </source>
</evidence>
<dbReference type="Gene3D" id="1.10.287.130">
    <property type="match status" value="1"/>
</dbReference>
<evidence type="ECO:0000313" key="8">
    <source>
        <dbReference type="EMBL" id="MBP3191929.1"/>
    </source>
</evidence>
<evidence type="ECO:0000256" key="4">
    <source>
        <dbReference type="ARBA" id="ARBA00022679"/>
    </source>
</evidence>
<dbReference type="InterPro" id="IPR003594">
    <property type="entry name" value="HATPase_dom"/>
</dbReference>
<dbReference type="InterPro" id="IPR050351">
    <property type="entry name" value="BphY/WalK/GraS-like"/>
</dbReference>
<dbReference type="Proteomes" id="UP000673975">
    <property type="component" value="Unassembled WGS sequence"/>
</dbReference>
<dbReference type="GO" id="GO:0005886">
    <property type="term" value="C:plasma membrane"/>
    <property type="evidence" value="ECO:0007669"/>
    <property type="project" value="TreeGrafter"/>
</dbReference>
<dbReference type="PROSITE" id="PS50109">
    <property type="entry name" value="HIS_KIN"/>
    <property type="match status" value="1"/>
</dbReference>
<dbReference type="SMART" id="SM00387">
    <property type="entry name" value="HATPase_c"/>
    <property type="match status" value="1"/>
</dbReference>
<dbReference type="InterPro" id="IPR036097">
    <property type="entry name" value="HisK_dim/P_sf"/>
</dbReference>
<organism evidence="8 9">
    <name type="scientific">Natronogracilivirga saccharolytica</name>
    <dbReference type="NCBI Taxonomy" id="2812953"/>
    <lineage>
        <taxon>Bacteria</taxon>
        <taxon>Pseudomonadati</taxon>
        <taxon>Balneolota</taxon>
        <taxon>Balneolia</taxon>
        <taxon>Balneolales</taxon>
        <taxon>Cyclonatronaceae</taxon>
        <taxon>Natronogracilivirga</taxon>
    </lineage>
</organism>
<dbReference type="Gene3D" id="3.30.565.10">
    <property type="entry name" value="Histidine kinase-like ATPase, C-terminal domain"/>
    <property type="match status" value="1"/>
</dbReference>
<dbReference type="GO" id="GO:0000155">
    <property type="term" value="F:phosphorelay sensor kinase activity"/>
    <property type="evidence" value="ECO:0007669"/>
    <property type="project" value="InterPro"/>
</dbReference>
<name>A0A8J7RLL1_9BACT</name>
<evidence type="ECO:0000256" key="3">
    <source>
        <dbReference type="ARBA" id="ARBA00022553"/>
    </source>
</evidence>
<dbReference type="SMART" id="SM00388">
    <property type="entry name" value="HisKA"/>
    <property type="match status" value="1"/>
</dbReference>
<dbReference type="InterPro" id="IPR003661">
    <property type="entry name" value="HisK_dim/P_dom"/>
</dbReference>
<keyword evidence="3" id="KW-0597">Phosphoprotein</keyword>
<evidence type="ECO:0000256" key="5">
    <source>
        <dbReference type="ARBA" id="ARBA00022777"/>
    </source>
</evidence>
<keyword evidence="5 8" id="KW-0418">Kinase</keyword>
<comment type="catalytic activity">
    <reaction evidence="1">
        <text>ATP + protein L-histidine = ADP + protein N-phospho-L-histidine.</text>
        <dbReference type="EC" id="2.7.13.3"/>
    </reaction>
</comment>
<evidence type="ECO:0000256" key="2">
    <source>
        <dbReference type="ARBA" id="ARBA00012438"/>
    </source>
</evidence>
<dbReference type="RefSeq" id="WP_210510830.1">
    <property type="nucleotide sequence ID" value="NZ_JAFIDN010000003.1"/>
</dbReference>
<gene>
    <name evidence="8" type="ORF">NATSA_04545</name>
</gene>
<dbReference type="GO" id="GO:0016036">
    <property type="term" value="P:cellular response to phosphate starvation"/>
    <property type="evidence" value="ECO:0007669"/>
    <property type="project" value="TreeGrafter"/>
</dbReference>
<dbReference type="EC" id="2.7.13.3" evidence="2"/>
<keyword evidence="4" id="KW-0808">Transferase</keyword>
<protein>
    <recommendedName>
        <fullName evidence="2">histidine kinase</fullName>
        <ecNumber evidence="2">2.7.13.3</ecNumber>
    </recommendedName>
</protein>
<dbReference type="Pfam" id="PF02518">
    <property type="entry name" value="HATPase_c"/>
    <property type="match status" value="1"/>
</dbReference>
<dbReference type="AlphaFoldDB" id="A0A8J7RLL1"/>
<sequence>MESGRTASVCSPPQEKKSMQGLKLLINMQPNPVFLTNKSDGTILLANDTVSALYPERSLENVPVSNILCYEEQISEACNMVYFDEEWLVCEKQTFAWEDLSLEMIMLSPCPGLPSMKEIHTARDMVGLVLHRLRSPMTGMQGYLDMLMDDPMAKQIRHRVTKLSSGMDQLNDMLDELETLHTAETRHDVSSINVGSVAMDYIKSLDKKTQKRIEIRQHSRGQAISSSRQKIEKLFQLLITNALEHTAGKRKPVQIILESPLKVHVTNYGDPVPEYLNERIFSPFITNKPQNMGIGLTIAYLICRQLGITIIQTSNSGKKGVTFTLLLPPRGMS</sequence>
<dbReference type="GO" id="GO:0004721">
    <property type="term" value="F:phosphoprotein phosphatase activity"/>
    <property type="evidence" value="ECO:0007669"/>
    <property type="project" value="TreeGrafter"/>
</dbReference>
<accession>A0A8J7RLL1</accession>
<comment type="caution">
    <text evidence="8">The sequence shown here is derived from an EMBL/GenBank/DDBJ whole genome shotgun (WGS) entry which is preliminary data.</text>
</comment>
<dbReference type="InterPro" id="IPR036890">
    <property type="entry name" value="HATPase_C_sf"/>
</dbReference>
<dbReference type="SUPFAM" id="SSF47384">
    <property type="entry name" value="Homodimeric domain of signal transducing histidine kinase"/>
    <property type="match status" value="1"/>
</dbReference>
<dbReference type="CDD" id="cd00082">
    <property type="entry name" value="HisKA"/>
    <property type="match status" value="1"/>
</dbReference>
<evidence type="ECO:0000256" key="6">
    <source>
        <dbReference type="ARBA" id="ARBA00023012"/>
    </source>
</evidence>
<feature type="domain" description="Histidine kinase" evidence="7">
    <location>
        <begin position="128"/>
        <end position="331"/>
    </location>
</feature>
<keyword evidence="9" id="KW-1185">Reference proteome</keyword>
<dbReference type="SUPFAM" id="SSF55874">
    <property type="entry name" value="ATPase domain of HSP90 chaperone/DNA topoisomerase II/histidine kinase"/>
    <property type="match status" value="1"/>
</dbReference>
<reference evidence="8" key="1">
    <citation type="submission" date="2021-02" db="EMBL/GenBank/DDBJ databases">
        <title>Natronogracilivirga saccharolytica gen. nov. sp. nov. a new anaerobic, haloalkiliphilic carbohydrate-fermenting bacterium from soda lake and proposing of Cyclonatronumiaceae fam. nov. in the phylum Balneolaeota.</title>
        <authorList>
            <person name="Zhilina T.N."/>
            <person name="Sorokin D.Y."/>
            <person name="Zavarzina D.G."/>
            <person name="Toshchakov S.V."/>
            <person name="Kublanov I.V."/>
        </authorList>
    </citation>
    <scope>NUCLEOTIDE SEQUENCE</scope>
    <source>
        <strain evidence="8">Z-1702</strain>
    </source>
</reference>
<evidence type="ECO:0000259" key="7">
    <source>
        <dbReference type="PROSITE" id="PS50109"/>
    </source>
</evidence>
<dbReference type="PANTHER" id="PTHR45453">
    <property type="entry name" value="PHOSPHATE REGULON SENSOR PROTEIN PHOR"/>
    <property type="match status" value="1"/>
</dbReference>
<dbReference type="Pfam" id="PF00512">
    <property type="entry name" value="HisKA"/>
    <property type="match status" value="1"/>
</dbReference>
<proteinExistence type="predicted"/>
<evidence type="ECO:0000256" key="1">
    <source>
        <dbReference type="ARBA" id="ARBA00000085"/>
    </source>
</evidence>
<keyword evidence="6" id="KW-0902">Two-component regulatory system</keyword>
<dbReference type="EMBL" id="JAFIDN010000003">
    <property type="protein sequence ID" value="MBP3191929.1"/>
    <property type="molecule type" value="Genomic_DNA"/>
</dbReference>
<dbReference type="PANTHER" id="PTHR45453:SF1">
    <property type="entry name" value="PHOSPHATE REGULON SENSOR PROTEIN PHOR"/>
    <property type="match status" value="1"/>
</dbReference>
<dbReference type="InterPro" id="IPR005467">
    <property type="entry name" value="His_kinase_dom"/>
</dbReference>